<keyword evidence="3 5" id="KW-0238">DNA-binding</keyword>
<dbReference type="GeneID" id="94362098"/>
<keyword evidence="2" id="KW-0805">Transcription regulation</keyword>
<evidence type="ECO:0000256" key="3">
    <source>
        <dbReference type="ARBA" id="ARBA00023125"/>
    </source>
</evidence>
<dbReference type="RefSeq" id="WP_170093839.1">
    <property type="nucleotide sequence ID" value="NZ_WOYG01000001.1"/>
</dbReference>
<dbReference type="PROSITE" id="PS50977">
    <property type="entry name" value="HTH_TETR_2"/>
    <property type="match status" value="1"/>
</dbReference>
<dbReference type="SUPFAM" id="SSF48498">
    <property type="entry name" value="Tetracyclin repressor-like, C-terminal domain"/>
    <property type="match status" value="1"/>
</dbReference>
<gene>
    <name evidence="7" type="ORF">GOC74_09070</name>
</gene>
<feature type="DNA-binding region" description="H-T-H motif" evidence="5">
    <location>
        <begin position="26"/>
        <end position="45"/>
    </location>
</feature>
<accession>A0A847UAM7</accession>
<sequence>MEDEPATEILHATYRALCEHGYANLTVQDIAAEADRSTASIHYHYDDKDQLFVAFLDYLYDRYTERLADAGGDSPRERLDALFEVSCRADPDGQQQAFRTAMLEVMAQAPYDDAIRERLAEFDTLLFERFQEILEAGIETGTFDERVDPAAAAEFLTATITGAHTREIATGTPSDRLYATVTQYTERHLLAEGPTGGAD</sequence>
<dbReference type="EMBL" id="WOYG01000001">
    <property type="protein sequence ID" value="NLV10079.1"/>
    <property type="molecule type" value="Genomic_DNA"/>
</dbReference>
<organism evidence="7 8">
    <name type="scientific">Halomicrobium mukohataei</name>
    <dbReference type="NCBI Taxonomy" id="57705"/>
    <lineage>
        <taxon>Archaea</taxon>
        <taxon>Methanobacteriati</taxon>
        <taxon>Methanobacteriota</taxon>
        <taxon>Stenosarchaea group</taxon>
        <taxon>Halobacteria</taxon>
        <taxon>Halobacteriales</taxon>
        <taxon>Haloarculaceae</taxon>
        <taxon>Halomicrobium</taxon>
    </lineage>
</organism>
<dbReference type="InterPro" id="IPR039538">
    <property type="entry name" value="BetI_C"/>
</dbReference>
<evidence type="ECO:0000256" key="5">
    <source>
        <dbReference type="PROSITE-ProRule" id="PRU00335"/>
    </source>
</evidence>
<dbReference type="GO" id="GO:0003677">
    <property type="term" value="F:DNA binding"/>
    <property type="evidence" value="ECO:0007669"/>
    <property type="project" value="UniProtKB-UniRule"/>
</dbReference>
<evidence type="ECO:0000313" key="8">
    <source>
        <dbReference type="Proteomes" id="UP000608662"/>
    </source>
</evidence>
<comment type="caution">
    <text evidence="7">The sequence shown here is derived from an EMBL/GenBank/DDBJ whole genome shotgun (WGS) entry which is preliminary data.</text>
</comment>
<dbReference type="InterPro" id="IPR009057">
    <property type="entry name" value="Homeodomain-like_sf"/>
</dbReference>
<dbReference type="Gene3D" id="1.10.357.10">
    <property type="entry name" value="Tetracycline Repressor, domain 2"/>
    <property type="match status" value="1"/>
</dbReference>
<dbReference type="AlphaFoldDB" id="A0A847UAM7"/>
<dbReference type="Pfam" id="PF00440">
    <property type="entry name" value="TetR_N"/>
    <property type="match status" value="1"/>
</dbReference>
<dbReference type="PANTHER" id="PTHR47506:SF6">
    <property type="entry name" value="HTH-TYPE TRANSCRIPTIONAL REPRESSOR NEMR"/>
    <property type="match status" value="1"/>
</dbReference>
<dbReference type="Pfam" id="PF13977">
    <property type="entry name" value="TetR_C_6"/>
    <property type="match status" value="1"/>
</dbReference>
<dbReference type="PANTHER" id="PTHR47506">
    <property type="entry name" value="TRANSCRIPTIONAL REGULATORY PROTEIN"/>
    <property type="match status" value="1"/>
</dbReference>
<keyword evidence="4" id="KW-0804">Transcription</keyword>
<evidence type="ECO:0000256" key="1">
    <source>
        <dbReference type="ARBA" id="ARBA00022491"/>
    </source>
</evidence>
<evidence type="ECO:0000259" key="6">
    <source>
        <dbReference type="PROSITE" id="PS50977"/>
    </source>
</evidence>
<evidence type="ECO:0000313" key="7">
    <source>
        <dbReference type="EMBL" id="NLV10079.1"/>
    </source>
</evidence>
<dbReference type="OrthoDB" id="135877at2157"/>
<reference evidence="7" key="1">
    <citation type="submission" date="2019-12" db="EMBL/GenBank/DDBJ databases">
        <title>Whole-genome sequence of Halomicrobium mukohataei pws1.</title>
        <authorList>
            <person name="Verma D.K."/>
            <person name="Gopal K."/>
            <person name="Prasad E.S."/>
        </authorList>
    </citation>
    <scope>NUCLEOTIDE SEQUENCE</scope>
    <source>
        <strain evidence="7">Pws1</strain>
    </source>
</reference>
<dbReference type="InterPro" id="IPR036271">
    <property type="entry name" value="Tet_transcr_reg_TetR-rel_C_sf"/>
</dbReference>
<evidence type="ECO:0000256" key="2">
    <source>
        <dbReference type="ARBA" id="ARBA00023015"/>
    </source>
</evidence>
<dbReference type="SUPFAM" id="SSF46689">
    <property type="entry name" value="Homeodomain-like"/>
    <property type="match status" value="1"/>
</dbReference>
<dbReference type="Proteomes" id="UP000608662">
    <property type="component" value="Unassembled WGS sequence"/>
</dbReference>
<keyword evidence="1" id="KW-0678">Repressor</keyword>
<proteinExistence type="predicted"/>
<evidence type="ECO:0000256" key="4">
    <source>
        <dbReference type="ARBA" id="ARBA00023163"/>
    </source>
</evidence>
<feature type="domain" description="HTH tetR-type" evidence="6">
    <location>
        <begin position="3"/>
        <end position="63"/>
    </location>
</feature>
<dbReference type="InterPro" id="IPR001647">
    <property type="entry name" value="HTH_TetR"/>
</dbReference>
<protein>
    <submittedName>
        <fullName evidence="7">TetR family transcriptional regulator</fullName>
    </submittedName>
</protein>
<name>A0A847UAM7_9EURY</name>